<dbReference type="KEGG" id="mym:A176_004078"/>
<dbReference type="eggNOG" id="ENOG5032JR4">
    <property type="taxonomic scope" value="Bacteria"/>
</dbReference>
<evidence type="ECO:0000259" key="1">
    <source>
        <dbReference type="Pfam" id="PF23981"/>
    </source>
</evidence>
<organism evidence="2 3">
    <name type="scientific">Pseudomyxococcus hansupus</name>
    <dbReference type="NCBI Taxonomy" id="1297742"/>
    <lineage>
        <taxon>Bacteria</taxon>
        <taxon>Pseudomonadati</taxon>
        <taxon>Myxococcota</taxon>
        <taxon>Myxococcia</taxon>
        <taxon>Myxococcales</taxon>
        <taxon>Cystobacterineae</taxon>
        <taxon>Myxococcaceae</taxon>
        <taxon>Pseudomyxococcus</taxon>
    </lineage>
</organism>
<accession>A0A0H4WUR3</accession>
<name>A0A0H4WUR3_9BACT</name>
<dbReference type="InterPro" id="IPR055729">
    <property type="entry name" value="DUF7305"/>
</dbReference>
<dbReference type="RefSeq" id="WP_002639212.1">
    <property type="nucleotide sequence ID" value="NZ_CP012109.1"/>
</dbReference>
<proteinExistence type="predicted"/>
<evidence type="ECO:0000313" key="2">
    <source>
        <dbReference type="EMBL" id="AKQ67166.1"/>
    </source>
</evidence>
<gene>
    <name evidence="2" type="ORF">A176_004078</name>
</gene>
<dbReference type="Pfam" id="PF23981">
    <property type="entry name" value="DUF7305"/>
    <property type="match status" value="1"/>
</dbReference>
<dbReference type="Proteomes" id="UP000009026">
    <property type="component" value="Chromosome"/>
</dbReference>
<dbReference type="EMBL" id="CP012109">
    <property type="protein sequence ID" value="AKQ67166.1"/>
    <property type="molecule type" value="Genomic_DNA"/>
</dbReference>
<dbReference type="OrthoDB" id="5379369at2"/>
<feature type="domain" description="DUF7305" evidence="1">
    <location>
        <begin position="233"/>
        <end position="402"/>
    </location>
</feature>
<evidence type="ECO:0000313" key="3">
    <source>
        <dbReference type="Proteomes" id="UP000009026"/>
    </source>
</evidence>
<dbReference type="AlphaFoldDB" id="A0A0H4WUR3"/>
<sequence>MSGRWHLTAALALAMGGCTRGDLVAIVTTPDGGGTGASADAGTQDGGGPPDDWEAYCAGRGPPIFVGEAETDAHVCSGRLAEQTFRQALCTCEGLTLGASLDADAFRGSAGTYQPGGAGGDVGVNGALSANDTVNVGGSLRVGGAGGLQLGRAFYVGETLHSSGPLSGSPVSASVVGDARVRGDVSLPAFHVGGVLTVPEGATLGPVEASAVRREPVDPVTPCACDETAQVDVTGLIARHAHDNDNAAIGLDAAAMEDIEGERSLALPCGRFHLTRITGTGRATLTVRARTALFIEDIVDLAEGLTVDVQAPGELDLFLGGSVAVAGPLSLGSTATPSRVRVYVAGASVLALSAGSTLAGNLYAPHATLSLSGGAEVFGSVFVRHVEASGPLRLHYDADIRDAGAACSED</sequence>
<keyword evidence="3" id="KW-1185">Reference proteome</keyword>
<dbReference type="PROSITE" id="PS51257">
    <property type="entry name" value="PROKAR_LIPOPROTEIN"/>
    <property type="match status" value="1"/>
</dbReference>
<dbReference type="PATRIC" id="fig|1297742.4.peg.4124"/>
<keyword evidence="2" id="KW-0449">Lipoprotein</keyword>
<dbReference type="STRING" id="1297742.A176_004078"/>
<protein>
    <submittedName>
        <fullName evidence="2">Putative lipoprotein</fullName>
    </submittedName>
</protein>
<reference evidence="2 3" key="1">
    <citation type="journal article" date="2016" name="PLoS ONE">
        <title>Complete Genome Sequence and Comparative Genomics of a Novel Myxobacterium Myxococcus hansupus.</title>
        <authorList>
            <person name="Sharma G."/>
            <person name="Narwani T."/>
            <person name="Subramanian S."/>
        </authorList>
    </citation>
    <scope>NUCLEOTIDE SEQUENCE [LARGE SCALE GENOMIC DNA]</scope>
    <source>
        <strain evidence="3">mixupus</strain>
    </source>
</reference>